<dbReference type="Pfam" id="PF00015">
    <property type="entry name" value="MCPsignal"/>
    <property type="match status" value="1"/>
</dbReference>
<keyword evidence="6" id="KW-0812">Transmembrane</keyword>
<feature type="domain" description="HBM" evidence="10">
    <location>
        <begin position="37"/>
        <end position="293"/>
    </location>
</feature>
<accession>A0A0E3Q266</accession>
<evidence type="ECO:0000256" key="5">
    <source>
        <dbReference type="PROSITE-ProRule" id="PRU00284"/>
    </source>
</evidence>
<dbReference type="Proteomes" id="UP000033058">
    <property type="component" value="Chromosome"/>
</dbReference>
<organism evidence="11 12">
    <name type="scientific">Methanosarcina mazei WWM610</name>
    <dbReference type="NCBI Taxonomy" id="1434117"/>
    <lineage>
        <taxon>Archaea</taxon>
        <taxon>Methanobacteriati</taxon>
        <taxon>Methanobacteriota</taxon>
        <taxon>Stenosarchaea group</taxon>
        <taxon>Methanomicrobia</taxon>
        <taxon>Methanosarcinales</taxon>
        <taxon>Methanosarcinaceae</taxon>
        <taxon>Methanosarcina</taxon>
    </lineage>
</organism>
<comment type="similarity">
    <text evidence="4">Belongs to the methyl-accepting chemotaxis (MCP) protein family.</text>
</comment>
<dbReference type="PROSITE" id="PS51753">
    <property type="entry name" value="HBM"/>
    <property type="match status" value="1"/>
</dbReference>
<reference evidence="11 12" key="1">
    <citation type="submission" date="2014-07" db="EMBL/GenBank/DDBJ databases">
        <title>Methanogenic archaea and the global carbon cycle.</title>
        <authorList>
            <person name="Henriksen J.R."/>
            <person name="Luke J."/>
            <person name="Reinhart S."/>
            <person name="Benedict M.N."/>
            <person name="Youngblut N.D."/>
            <person name="Metcalf M.E."/>
            <person name="Whitaker R.J."/>
            <person name="Metcalf W.W."/>
        </authorList>
    </citation>
    <scope>NUCLEOTIDE SEQUENCE [LARGE SCALE GENOMIC DNA]</scope>
    <source>
        <strain evidence="11 12">WWM610</strain>
    </source>
</reference>
<dbReference type="GO" id="GO:0005886">
    <property type="term" value="C:plasma membrane"/>
    <property type="evidence" value="ECO:0007669"/>
    <property type="project" value="UniProtKB-SubCell"/>
</dbReference>
<proteinExistence type="inferred from homology"/>
<feature type="domain" description="T-SNARE coiled-coil homology" evidence="8">
    <location>
        <begin position="578"/>
        <end position="640"/>
    </location>
</feature>
<dbReference type="CDD" id="cd06225">
    <property type="entry name" value="HAMP"/>
    <property type="match status" value="1"/>
</dbReference>
<dbReference type="InterPro" id="IPR032255">
    <property type="entry name" value="HBM"/>
</dbReference>
<feature type="transmembrane region" description="Helical" evidence="6">
    <location>
        <begin position="300"/>
        <end position="322"/>
    </location>
</feature>
<dbReference type="Gene3D" id="1.10.287.950">
    <property type="entry name" value="Methyl-accepting chemotaxis protein"/>
    <property type="match status" value="1"/>
</dbReference>
<keyword evidence="6" id="KW-1133">Transmembrane helix</keyword>
<dbReference type="SUPFAM" id="SSF58104">
    <property type="entry name" value="Methyl-accepting chemotaxis protein (MCP) signaling domain"/>
    <property type="match status" value="1"/>
</dbReference>
<keyword evidence="3 5" id="KW-0807">Transducer</keyword>
<dbReference type="SMART" id="SM00304">
    <property type="entry name" value="HAMP"/>
    <property type="match status" value="1"/>
</dbReference>
<evidence type="ECO:0000259" key="9">
    <source>
        <dbReference type="PROSITE" id="PS50885"/>
    </source>
</evidence>
<dbReference type="PROSITE" id="PS50192">
    <property type="entry name" value="T_SNARE"/>
    <property type="match status" value="1"/>
</dbReference>
<evidence type="ECO:0000259" key="10">
    <source>
        <dbReference type="PROSITE" id="PS51753"/>
    </source>
</evidence>
<evidence type="ECO:0000313" key="12">
    <source>
        <dbReference type="Proteomes" id="UP000033058"/>
    </source>
</evidence>
<dbReference type="RefSeq" id="WP_015411742.1">
    <property type="nucleotide sequence ID" value="NZ_CP009509.1"/>
</dbReference>
<dbReference type="Pfam" id="PF00672">
    <property type="entry name" value="HAMP"/>
    <property type="match status" value="1"/>
</dbReference>
<dbReference type="SMART" id="SM01358">
    <property type="entry name" value="HBM"/>
    <property type="match status" value="1"/>
</dbReference>
<dbReference type="PANTHER" id="PTHR32089">
    <property type="entry name" value="METHYL-ACCEPTING CHEMOTAXIS PROTEIN MCPB"/>
    <property type="match status" value="1"/>
</dbReference>
<sequence>MYKSTKIGHVVIGFALLLILIFFVGYTGYQGMNEVDKKSRAIQNMTFIMNNMQDALQAEESYVIHGDPAYKKEVYHYLSFVPTQAEISKVIYIGYLDPENRDRMDLVLEASREFNETFNRYVEAEDEQAKVRSKLVNDSEILIINADKLSKNQMVQYREEFEAGYSNETLEKKFSNAESAQRIIVLTMKAQNEYQNYAMSPDQQYADNFNVFMEEIIELSTDLNRRMDRPENIAAGNEILRSAEDFQADFEQFKVLEERKTLEEKNMMSIATRVGEVAEAASADQKEKLDVLITNSVNKIFLVTFLSLLIGGLLVFVIMNIYRKPINELLEASDMVSEGNLDVDIKGSSRSEIFQLSEAFKAMVENLCSLIKEIQEGSLHLATLSEEMSASSEEVASASRRISETAAEISNGAEVQSTKIIDITHAMQDMTHNIQEIADNTQKVSKSTNLVNDTVYNIGNVSRDVLLKMDLISSSVDETEIVIKDLDSKSQQINEIITLITRIADQTNMLALNAAIEAARAGEHGRGFSVVADEVRKLAEESGTAAKDISRLIDEIRESISDTVESIDASKKNVKNGSLSVSEEVEMVTGIVSTINEITNMIEDVAAATEEQSASIEEITSTLEDISSISEQSAAGTQETAAALEEQSASMAELASMANDLSLLGEKMKKATEKFRLGNSKGESENISD</sequence>
<dbReference type="PATRIC" id="fig|1434117.4.peg.4112"/>
<dbReference type="PROSITE" id="PS50111">
    <property type="entry name" value="CHEMOTAXIS_TRANSDUC_2"/>
    <property type="match status" value="1"/>
</dbReference>
<evidence type="ECO:0000256" key="4">
    <source>
        <dbReference type="ARBA" id="ARBA00029447"/>
    </source>
</evidence>
<dbReference type="InterPro" id="IPR000727">
    <property type="entry name" value="T_SNARE_dom"/>
</dbReference>
<protein>
    <submittedName>
        <fullName evidence="11">Methyl-accepting chemotaxis protein</fullName>
    </submittedName>
</protein>
<keyword evidence="2" id="KW-1003">Cell membrane</keyword>
<dbReference type="AlphaFoldDB" id="A0A0E3Q266"/>
<evidence type="ECO:0000256" key="6">
    <source>
        <dbReference type="SAM" id="Phobius"/>
    </source>
</evidence>
<evidence type="ECO:0000256" key="3">
    <source>
        <dbReference type="ARBA" id="ARBA00023224"/>
    </source>
</evidence>
<dbReference type="HOGENOM" id="CLU_000445_107_19_2"/>
<dbReference type="PROSITE" id="PS50885">
    <property type="entry name" value="HAMP"/>
    <property type="match status" value="1"/>
</dbReference>
<dbReference type="InterPro" id="IPR004089">
    <property type="entry name" value="MCPsignal_dom"/>
</dbReference>
<evidence type="ECO:0000259" key="8">
    <source>
        <dbReference type="PROSITE" id="PS50192"/>
    </source>
</evidence>
<name>A0A0E3Q266_METMZ</name>
<dbReference type="InterPro" id="IPR003660">
    <property type="entry name" value="HAMP_dom"/>
</dbReference>
<feature type="domain" description="HAMP" evidence="9">
    <location>
        <begin position="320"/>
        <end position="372"/>
    </location>
</feature>
<keyword evidence="6" id="KW-0472">Membrane</keyword>
<dbReference type="GeneID" id="24853072"/>
<evidence type="ECO:0000256" key="2">
    <source>
        <dbReference type="ARBA" id="ARBA00022519"/>
    </source>
</evidence>
<comment type="subcellular location">
    <subcellularLocation>
        <location evidence="1">Cell inner membrane</location>
        <topology evidence="1">Multi-pass membrane protein</topology>
    </subcellularLocation>
</comment>
<dbReference type="GO" id="GO:0007165">
    <property type="term" value="P:signal transduction"/>
    <property type="evidence" value="ECO:0007669"/>
    <property type="project" value="UniProtKB-KW"/>
</dbReference>
<dbReference type="PANTHER" id="PTHR32089:SF112">
    <property type="entry name" value="LYSOZYME-LIKE PROTEIN-RELATED"/>
    <property type="match status" value="1"/>
</dbReference>
<dbReference type="Gene3D" id="6.10.340.10">
    <property type="match status" value="1"/>
</dbReference>
<feature type="domain" description="Methyl-accepting transducer" evidence="7">
    <location>
        <begin position="391"/>
        <end position="627"/>
    </location>
</feature>
<evidence type="ECO:0000313" key="11">
    <source>
        <dbReference type="EMBL" id="AKB42254.1"/>
    </source>
</evidence>
<evidence type="ECO:0000256" key="1">
    <source>
        <dbReference type="ARBA" id="ARBA00004429"/>
    </source>
</evidence>
<feature type="transmembrane region" description="Helical" evidence="6">
    <location>
        <begin position="7"/>
        <end position="29"/>
    </location>
</feature>
<gene>
    <name evidence="11" type="ORF">MSMAW_3263</name>
</gene>
<dbReference type="SMART" id="SM00283">
    <property type="entry name" value="MA"/>
    <property type="match status" value="1"/>
</dbReference>
<dbReference type="EMBL" id="CP009509">
    <property type="protein sequence ID" value="AKB42254.1"/>
    <property type="molecule type" value="Genomic_DNA"/>
</dbReference>
<dbReference type="CDD" id="cd11386">
    <property type="entry name" value="MCP_signal"/>
    <property type="match status" value="1"/>
</dbReference>
<evidence type="ECO:0000259" key="7">
    <source>
        <dbReference type="PROSITE" id="PS50111"/>
    </source>
</evidence>
<keyword evidence="2" id="KW-0997">Cell inner membrane</keyword>